<name>A0AAV6FZF0_9TELE</name>
<evidence type="ECO:0000256" key="2">
    <source>
        <dbReference type="SAM" id="MobiDB-lite"/>
    </source>
</evidence>
<evidence type="ECO:0000313" key="3">
    <source>
        <dbReference type="EMBL" id="KAG5268110.1"/>
    </source>
</evidence>
<feature type="compositionally biased region" description="Basic and acidic residues" evidence="2">
    <location>
        <begin position="624"/>
        <end position="634"/>
    </location>
</feature>
<feature type="compositionally biased region" description="Basic and acidic residues" evidence="2">
    <location>
        <begin position="344"/>
        <end position="360"/>
    </location>
</feature>
<proteinExistence type="inferred from homology"/>
<feature type="compositionally biased region" description="Acidic residues" evidence="2">
    <location>
        <begin position="603"/>
        <end position="623"/>
    </location>
</feature>
<feature type="compositionally biased region" description="Basic and acidic residues" evidence="2">
    <location>
        <begin position="68"/>
        <end position="93"/>
    </location>
</feature>
<protein>
    <recommendedName>
        <fullName evidence="5">BCLAF1 and THRAP3 family member 3</fullName>
    </recommendedName>
</protein>
<dbReference type="EMBL" id="JADWDJ010000016">
    <property type="protein sequence ID" value="KAG5268110.1"/>
    <property type="molecule type" value="Genomic_DNA"/>
</dbReference>
<feature type="compositionally biased region" description="Basic and acidic residues" evidence="2">
    <location>
        <begin position="367"/>
        <end position="376"/>
    </location>
</feature>
<keyword evidence="4" id="KW-1185">Reference proteome</keyword>
<accession>A0AAV6FZF0</accession>
<dbReference type="GO" id="GO:0003677">
    <property type="term" value="F:DNA binding"/>
    <property type="evidence" value="ECO:0007669"/>
    <property type="project" value="TreeGrafter"/>
</dbReference>
<dbReference type="GO" id="GO:0045944">
    <property type="term" value="P:positive regulation of transcription by RNA polymerase II"/>
    <property type="evidence" value="ECO:0007669"/>
    <property type="project" value="TreeGrafter"/>
</dbReference>
<dbReference type="AlphaFoldDB" id="A0AAV6FZF0"/>
<feature type="region of interest" description="Disordered" evidence="2">
    <location>
        <begin position="595"/>
        <end position="680"/>
    </location>
</feature>
<reference evidence="3" key="1">
    <citation type="submission" date="2020-10" db="EMBL/GenBank/DDBJ databases">
        <title>Chromosome-scale genome assembly of the Allis shad, Alosa alosa.</title>
        <authorList>
            <person name="Margot Z."/>
            <person name="Christophe K."/>
            <person name="Cabau C."/>
            <person name="Louis A."/>
            <person name="Berthelot C."/>
            <person name="Parey E."/>
            <person name="Roest Crollius H."/>
            <person name="Montfort J."/>
            <person name="Robinson-Rechavi M."/>
            <person name="Bucao C."/>
            <person name="Bouchez O."/>
            <person name="Gislard M."/>
            <person name="Lluch J."/>
            <person name="Milhes M."/>
            <person name="Lampietro C."/>
            <person name="Lopez Roques C."/>
            <person name="Donnadieu C."/>
            <person name="Braasch I."/>
            <person name="Desvignes T."/>
            <person name="Postlethwait J."/>
            <person name="Bobe J."/>
            <person name="Guiguen Y."/>
        </authorList>
    </citation>
    <scope>NUCLEOTIDE SEQUENCE</scope>
    <source>
        <strain evidence="3">M-15738</strain>
        <tissue evidence="3">Blood</tissue>
    </source>
</reference>
<feature type="compositionally biased region" description="Basic and acidic residues" evidence="2">
    <location>
        <begin position="193"/>
        <end position="203"/>
    </location>
</feature>
<feature type="compositionally biased region" description="Pro residues" evidence="2">
    <location>
        <begin position="325"/>
        <end position="337"/>
    </location>
</feature>
<dbReference type="Proteomes" id="UP000823561">
    <property type="component" value="Chromosome 16"/>
</dbReference>
<dbReference type="PANTHER" id="PTHR15268">
    <property type="entry name" value="THRAP3/BCLAF1"/>
    <property type="match status" value="1"/>
</dbReference>
<feature type="region of interest" description="Disordered" evidence="2">
    <location>
        <begin position="1"/>
        <end position="413"/>
    </location>
</feature>
<evidence type="ECO:0000256" key="1">
    <source>
        <dbReference type="ARBA" id="ARBA00006481"/>
    </source>
</evidence>
<dbReference type="Pfam" id="PF15440">
    <property type="entry name" value="THRAP3_BCLAF1"/>
    <property type="match status" value="1"/>
</dbReference>
<dbReference type="PANTHER" id="PTHR15268:SF17">
    <property type="entry name" value="BCLAF1 AND THRAP3 FAMILY MEMBER 3"/>
    <property type="match status" value="1"/>
</dbReference>
<dbReference type="GO" id="GO:0003712">
    <property type="term" value="F:transcription coregulator activity"/>
    <property type="evidence" value="ECO:0007669"/>
    <property type="project" value="TreeGrafter"/>
</dbReference>
<gene>
    <name evidence="3" type="ORF">AALO_G00208360</name>
</gene>
<feature type="compositionally biased region" description="Basic and acidic residues" evidence="2">
    <location>
        <begin position="224"/>
        <end position="251"/>
    </location>
</feature>
<comment type="similarity">
    <text evidence="1">Belongs to the BCLAF1/THRAP3 family.</text>
</comment>
<feature type="compositionally biased region" description="Basic and acidic residues" evidence="2">
    <location>
        <begin position="157"/>
        <end position="170"/>
    </location>
</feature>
<sequence length="680" mass="79058">MSRPRSRSPINSYRNTAMYRRSPGRRDERAFSDQYVPGPPRRVPEMHGPPHWNDARMSREGPPNEWGRFNKEFMPHGDRRPPSPEEYKPRRSPPEYLNRQRSPLRPPPLGYAERRRLSPKVFDEMQGHSPRRLPKERQPSPAFAFDHHHRRPSPDWARNEHGVGHHERQEGGPGRGQRGPRGASPRGRSFNRSQERRPDRLEHGNYPVENNEHYHARSPFSDRLQPKRSDFRDHRPDKRSRDMGHYEEHSGPQKPYSRSPGRAPVIVEHDHGISQHGAMNRGGEGDRREHVQHAGPPQDRHRREPRHDARESSRMEPPPKRRRSPPSPPHHPHPPPNVRARQKQSLEDHDLPHQFQERHTGAPALDVDLRPDRVDHGNYSGPAKWEQQRPDVKQQRGNTGQEIAPPRPLFQHRNLNVNRETPAVPRADTSKRETLQIKVDMNRPAGQDSSSGHNSDRQLSLDLVNVGRQRLDFLPMLEHSGTFRETQVHTGTFAQEIITLVHQVKEMYFKGENVTLNDRFSSVMTATPEEDEEPAMDRRIKVSVPDTMPIFSKIENMQAQKRPQTCDPSDLRYDLERRRQERLEGVKVTITGASFSQATPESVETEPVFEEDERLGVEEDDRWAEEAPEGRREWGGQMPDMRQRLPGPNRRNFKRRFNRPGAQPGPNRRQYHNNANGANW</sequence>
<evidence type="ECO:0000313" key="4">
    <source>
        <dbReference type="Proteomes" id="UP000823561"/>
    </source>
</evidence>
<evidence type="ECO:0008006" key="5">
    <source>
        <dbReference type="Google" id="ProtNLM"/>
    </source>
</evidence>
<dbReference type="GO" id="GO:0016592">
    <property type="term" value="C:mediator complex"/>
    <property type="evidence" value="ECO:0007669"/>
    <property type="project" value="TreeGrafter"/>
</dbReference>
<dbReference type="InterPro" id="IPR029199">
    <property type="entry name" value="THRAP3_BCLAF1"/>
</dbReference>
<comment type="caution">
    <text evidence="3">The sequence shown here is derived from an EMBL/GenBank/DDBJ whole genome shotgun (WGS) entry which is preliminary data.</text>
</comment>
<feature type="compositionally biased region" description="Basic and acidic residues" evidence="2">
    <location>
        <begin position="283"/>
        <end position="319"/>
    </location>
</feature>
<organism evidence="3 4">
    <name type="scientific">Alosa alosa</name>
    <name type="common">allis shad</name>
    <dbReference type="NCBI Taxonomy" id="278164"/>
    <lineage>
        <taxon>Eukaryota</taxon>
        <taxon>Metazoa</taxon>
        <taxon>Chordata</taxon>
        <taxon>Craniata</taxon>
        <taxon>Vertebrata</taxon>
        <taxon>Euteleostomi</taxon>
        <taxon>Actinopterygii</taxon>
        <taxon>Neopterygii</taxon>
        <taxon>Teleostei</taxon>
        <taxon>Clupei</taxon>
        <taxon>Clupeiformes</taxon>
        <taxon>Clupeoidei</taxon>
        <taxon>Clupeidae</taxon>
        <taxon>Alosa</taxon>
    </lineage>
</organism>
<feature type="compositionally biased region" description="Basic and acidic residues" evidence="2">
    <location>
        <begin position="112"/>
        <end position="126"/>
    </location>
</feature>